<organism evidence="1 2">
    <name type="scientific">Orchesella dallaii</name>
    <dbReference type="NCBI Taxonomy" id="48710"/>
    <lineage>
        <taxon>Eukaryota</taxon>
        <taxon>Metazoa</taxon>
        <taxon>Ecdysozoa</taxon>
        <taxon>Arthropoda</taxon>
        <taxon>Hexapoda</taxon>
        <taxon>Collembola</taxon>
        <taxon>Entomobryomorpha</taxon>
        <taxon>Entomobryoidea</taxon>
        <taxon>Orchesellidae</taxon>
        <taxon>Orchesellinae</taxon>
        <taxon>Orchesella</taxon>
    </lineage>
</organism>
<gene>
    <name evidence="1" type="ORF">ODALV1_LOCUS22518</name>
</gene>
<protein>
    <submittedName>
        <fullName evidence="1">Uncharacterized protein</fullName>
    </submittedName>
</protein>
<name>A0ABP1RIB5_9HEXA</name>
<proteinExistence type="predicted"/>
<reference evidence="1 2" key="1">
    <citation type="submission" date="2024-08" db="EMBL/GenBank/DDBJ databases">
        <authorList>
            <person name="Cucini C."/>
            <person name="Frati F."/>
        </authorList>
    </citation>
    <scope>NUCLEOTIDE SEQUENCE [LARGE SCALE GENOMIC DNA]</scope>
</reference>
<comment type="caution">
    <text evidence="1">The sequence shown here is derived from an EMBL/GenBank/DDBJ whole genome shotgun (WGS) entry which is preliminary data.</text>
</comment>
<accession>A0ABP1RIB5</accession>
<dbReference type="Proteomes" id="UP001642540">
    <property type="component" value="Unassembled WGS sequence"/>
</dbReference>
<evidence type="ECO:0000313" key="2">
    <source>
        <dbReference type="Proteomes" id="UP001642540"/>
    </source>
</evidence>
<evidence type="ECO:0000313" key="1">
    <source>
        <dbReference type="EMBL" id="CAL8128751.1"/>
    </source>
</evidence>
<dbReference type="EMBL" id="CAXLJM020000075">
    <property type="protein sequence ID" value="CAL8128751.1"/>
    <property type="molecule type" value="Genomic_DNA"/>
</dbReference>
<sequence>MSERDMCVCDLVYHLHSDLDDDAGSYLFQLMVTDWNRTLLLHFLGKRMSVRFPRWESHGLSIFPGRHDEETT</sequence>
<keyword evidence="2" id="KW-1185">Reference proteome</keyword>